<dbReference type="Pfam" id="PF04450">
    <property type="entry name" value="BSP"/>
    <property type="match status" value="1"/>
</dbReference>
<keyword evidence="3" id="KW-1185">Reference proteome</keyword>
<dbReference type="Proteomes" id="UP001373714">
    <property type="component" value="Unassembled WGS sequence"/>
</dbReference>
<comment type="caution">
    <text evidence="2">The sequence shown here is derived from an EMBL/GenBank/DDBJ whole genome shotgun (WGS) entry which is preliminary data.</text>
</comment>
<organism evidence="2 3">
    <name type="scientific">Orbilia blumenaviensis</name>
    <dbReference type="NCBI Taxonomy" id="1796055"/>
    <lineage>
        <taxon>Eukaryota</taxon>
        <taxon>Fungi</taxon>
        <taxon>Dikarya</taxon>
        <taxon>Ascomycota</taxon>
        <taxon>Pezizomycotina</taxon>
        <taxon>Orbiliomycetes</taxon>
        <taxon>Orbiliales</taxon>
        <taxon>Orbiliaceae</taxon>
        <taxon>Orbilia</taxon>
    </lineage>
</organism>
<evidence type="ECO:0000313" key="2">
    <source>
        <dbReference type="EMBL" id="KAK6343373.1"/>
    </source>
</evidence>
<evidence type="ECO:0000313" key="3">
    <source>
        <dbReference type="Proteomes" id="UP001373714"/>
    </source>
</evidence>
<sequence>MYMSQPPRPRTSSTIPPILQQTSRLDSSDNPEIMSCEEEENVVIVVQEKGVIFKNGWRVPLIRLRFNDVCDDGSRVILGSGLNLHDVLVDAVVGVLDALYTPDTAPDNVRSVTLIIRNMDGVAYTTGMDIDDDHKEIHFSTEYIAGVHERSKGKQDKQEILGVIRHEMVHCFQYNAFGGANGGLIEGIADWVRYKAGFRPPHWHRGEGDQWDNGYERTAYFLLWLEEQYGPETVPRINGWMKKRRYSDKLFIDLFNEKPEELFKRYKKWCEEHSEEEVCGADQDSPAGEKEDPSEPSSPKNEEENNEDNNSYVEVSNPSPEDWQVSEAKLVARDRLNKLAYDGTGSFKRFINSFEGLIEVLDPKMSEKERRLLLVTALQGNPLTWLDNIDPDDELEYPEIKTILEANTSVSYKS</sequence>
<gene>
    <name evidence="2" type="ORF">TWF730_010963</name>
</gene>
<feature type="compositionally biased region" description="Polar residues" evidence="1">
    <location>
        <begin position="19"/>
        <end position="30"/>
    </location>
</feature>
<dbReference type="EMBL" id="JAVHNS010000009">
    <property type="protein sequence ID" value="KAK6343373.1"/>
    <property type="molecule type" value="Genomic_DNA"/>
</dbReference>
<proteinExistence type="predicted"/>
<feature type="region of interest" description="Disordered" evidence="1">
    <location>
        <begin position="1"/>
        <end position="31"/>
    </location>
</feature>
<feature type="region of interest" description="Disordered" evidence="1">
    <location>
        <begin position="277"/>
        <end position="321"/>
    </location>
</feature>
<evidence type="ECO:0000256" key="1">
    <source>
        <dbReference type="SAM" id="MobiDB-lite"/>
    </source>
</evidence>
<dbReference type="PANTHER" id="PTHR33321">
    <property type="match status" value="1"/>
</dbReference>
<dbReference type="PANTHER" id="PTHR33321:SF12">
    <property type="entry name" value="PLANT BASIC SECRETORY PROTEIN (BSP) FAMILY PROTEIN"/>
    <property type="match status" value="1"/>
</dbReference>
<accession>A0AAV9UJ16</accession>
<dbReference type="AlphaFoldDB" id="A0AAV9UJ16"/>
<dbReference type="InterPro" id="IPR007541">
    <property type="entry name" value="Uncharacterised_BSP"/>
</dbReference>
<name>A0AAV9UJ16_9PEZI</name>
<feature type="compositionally biased region" description="Low complexity" evidence="1">
    <location>
        <begin position="308"/>
        <end position="317"/>
    </location>
</feature>
<protein>
    <submittedName>
        <fullName evidence="2">Uncharacterized protein</fullName>
    </submittedName>
</protein>
<reference evidence="2 3" key="1">
    <citation type="submission" date="2019-10" db="EMBL/GenBank/DDBJ databases">
        <authorList>
            <person name="Palmer J.M."/>
        </authorList>
    </citation>
    <scope>NUCLEOTIDE SEQUENCE [LARGE SCALE GENOMIC DNA]</scope>
    <source>
        <strain evidence="2 3">TWF730</strain>
    </source>
</reference>